<proteinExistence type="predicted"/>
<dbReference type="OrthoDB" id="6435578at2759"/>
<gene>
    <name evidence="2" type="ORF">AVEN_220778_1</name>
</gene>
<dbReference type="EMBL" id="BGPR01028725">
    <property type="protein sequence ID" value="GBO00073.1"/>
    <property type="molecule type" value="Genomic_DNA"/>
</dbReference>
<name>A0A4Y2THG6_ARAVE</name>
<comment type="caution">
    <text evidence="2">The sequence shown here is derived from an EMBL/GenBank/DDBJ whole genome shotgun (WGS) entry which is preliminary data.</text>
</comment>
<evidence type="ECO:0000256" key="1">
    <source>
        <dbReference type="SAM" id="MobiDB-lite"/>
    </source>
</evidence>
<keyword evidence="3" id="KW-1185">Reference proteome</keyword>
<feature type="region of interest" description="Disordered" evidence="1">
    <location>
        <begin position="1"/>
        <end position="21"/>
    </location>
</feature>
<feature type="compositionally biased region" description="Gly residues" evidence="1">
    <location>
        <begin position="1"/>
        <end position="10"/>
    </location>
</feature>
<evidence type="ECO:0000313" key="3">
    <source>
        <dbReference type="Proteomes" id="UP000499080"/>
    </source>
</evidence>
<dbReference type="AlphaFoldDB" id="A0A4Y2THG6"/>
<sequence>MHCPPRGGGAEQQKKGLGINNNGEKIALQGRGRKEFPLSLRPSGASGLFIMVFNQLVIPRSDVEDSRAGSVLAGDFSVQSTVSANDDGKLWRK</sequence>
<dbReference type="Proteomes" id="UP000499080">
    <property type="component" value="Unassembled WGS sequence"/>
</dbReference>
<accession>A0A4Y2THG6</accession>
<reference evidence="2 3" key="1">
    <citation type="journal article" date="2019" name="Sci. Rep.">
        <title>Orb-weaving spider Araneus ventricosus genome elucidates the spidroin gene catalogue.</title>
        <authorList>
            <person name="Kono N."/>
            <person name="Nakamura H."/>
            <person name="Ohtoshi R."/>
            <person name="Moran D.A.P."/>
            <person name="Shinohara A."/>
            <person name="Yoshida Y."/>
            <person name="Fujiwara M."/>
            <person name="Mori M."/>
            <person name="Tomita M."/>
            <person name="Arakawa K."/>
        </authorList>
    </citation>
    <scope>NUCLEOTIDE SEQUENCE [LARGE SCALE GENOMIC DNA]</scope>
</reference>
<protein>
    <submittedName>
        <fullName evidence="2">Uncharacterized protein</fullName>
    </submittedName>
</protein>
<evidence type="ECO:0000313" key="2">
    <source>
        <dbReference type="EMBL" id="GBO00073.1"/>
    </source>
</evidence>
<organism evidence="2 3">
    <name type="scientific">Araneus ventricosus</name>
    <name type="common">Orbweaver spider</name>
    <name type="synonym">Epeira ventricosa</name>
    <dbReference type="NCBI Taxonomy" id="182803"/>
    <lineage>
        <taxon>Eukaryota</taxon>
        <taxon>Metazoa</taxon>
        <taxon>Ecdysozoa</taxon>
        <taxon>Arthropoda</taxon>
        <taxon>Chelicerata</taxon>
        <taxon>Arachnida</taxon>
        <taxon>Araneae</taxon>
        <taxon>Araneomorphae</taxon>
        <taxon>Entelegynae</taxon>
        <taxon>Araneoidea</taxon>
        <taxon>Araneidae</taxon>
        <taxon>Araneus</taxon>
    </lineage>
</organism>